<dbReference type="FunFam" id="3.30.160.60:FF:001437">
    <property type="entry name" value="Zinc finger protein 594"/>
    <property type="match status" value="3"/>
</dbReference>
<dbReference type="Ensembl" id="ENSPSIT00000003309.1">
    <property type="protein sequence ID" value="ENSPSIP00000003294.1"/>
    <property type="gene ID" value="ENSPSIG00000003160.1"/>
</dbReference>
<dbReference type="InterPro" id="IPR036051">
    <property type="entry name" value="KRAB_dom_sf"/>
</dbReference>
<dbReference type="FunFam" id="3.30.160.60:FF:000352">
    <property type="entry name" value="zinc finger protein 3 homolog"/>
    <property type="match status" value="1"/>
</dbReference>
<dbReference type="CDD" id="cd07765">
    <property type="entry name" value="KRAB_A-box"/>
    <property type="match status" value="1"/>
</dbReference>
<feature type="compositionally biased region" description="Polar residues" evidence="13">
    <location>
        <begin position="143"/>
        <end position="152"/>
    </location>
</feature>
<evidence type="ECO:0000256" key="11">
    <source>
        <dbReference type="ARBA" id="ARBA00023242"/>
    </source>
</evidence>
<dbReference type="Pfam" id="PF00096">
    <property type="entry name" value="zf-C2H2"/>
    <property type="match status" value="13"/>
</dbReference>
<feature type="domain" description="C2H2-type" evidence="14">
    <location>
        <begin position="815"/>
        <end position="842"/>
    </location>
</feature>
<feature type="domain" description="C2H2-type" evidence="14">
    <location>
        <begin position="665"/>
        <end position="692"/>
    </location>
</feature>
<dbReference type="GO" id="GO:0008270">
    <property type="term" value="F:zinc ion binding"/>
    <property type="evidence" value="ECO:0007669"/>
    <property type="project" value="UniProtKB-KW"/>
</dbReference>
<evidence type="ECO:0000256" key="13">
    <source>
        <dbReference type="SAM" id="MobiDB-lite"/>
    </source>
</evidence>
<evidence type="ECO:0000313" key="17">
    <source>
        <dbReference type="Ensembl" id="ENSPSIP00000003294.1"/>
    </source>
</evidence>
<dbReference type="eggNOG" id="KOG1721">
    <property type="taxonomic scope" value="Eukaryota"/>
</dbReference>
<reference evidence="17" key="4">
    <citation type="submission" date="2025-09" db="UniProtKB">
        <authorList>
            <consortium name="Ensembl"/>
        </authorList>
    </citation>
    <scope>IDENTIFICATION</scope>
</reference>
<dbReference type="FunFam" id="3.30.160.60:FF:000295">
    <property type="entry name" value="zinc finger protein 19"/>
    <property type="match status" value="1"/>
</dbReference>
<evidence type="ECO:0000256" key="9">
    <source>
        <dbReference type="ARBA" id="ARBA00023125"/>
    </source>
</evidence>
<feature type="domain" description="C2H2-type" evidence="14">
    <location>
        <begin position="459"/>
        <end position="486"/>
    </location>
</feature>
<evidence type="ECO:0000313" key="18">
    <source>
        <dbReference type="Proteomes" id="UP000007267"/>
    </source>
</evidence>
<feature type="compositionally biased region" description="Basic and acidic residues" evidence="13">
    <location>
        <begin position="765"/>
        <end position="778"/>
    </location>
</feature>
<dbReference type="EMBL" id="AGCU01175211">
    <property type="status" value="NOT_ANNOTATED_CDS"/>
    <property type="molecule type" value="Genomic_DNA"/>
</dbReference>
<evidence type="ECO:0000259" key="16">
    <source>
        <dbReference type="PROSITE" id="PS50806"/>
    </source>
</evidence>
<evidence type="ECO:0000256" key="3">
    <source>
        <dbReference type="ARBA" id="ARBA00006991"/>
    </source>
</evidence>
<feature type="domain" description="C2H2-type" evidence="14">
    <location>
        <begin position="609"/>
        <end position="636"/>
    </location>
</feature>
<name>K7F5I4_PELSI</name>
<dbReference type="FunFam" id="3.30.160.60:FF:001270">
    <property type="entry name" value="zinc finger protein 583 isoform X1"/>
    <property type="match status" value="1"/>
</dbReference>
<feature type="domain" description="C2H2-type" evidence="14">
    <location>
        <begin position="403"/>
        <end position="430"/>
    </location>
</feature>
<feature type="region of interest" description="Disordered" evidence="13">
    <location>
        <begin position="320"/>
        <end position="379"/>
    </location>
</feature>
<organism evidence="17 18">
    <name type="scientific">Pelodiscus sinensis</name>
    <name type="common">Chinese softshell turtle</name>
    <name type="synonym">Trionyx sinensis</name>
    <dbReference type="NCBI Taxonomy" id="13735"/>
    <lineage>
        <taxon>Eukaryota</taxon>
        <taxon>Metazoa</taxon>
        <taxon>Chordata</taxon>
        <taxon>Craniata</taxon>
        <taxon>Vertebrata</taxon>
        <taxon>Euteleostomi</taxon>
        <taxon>Archelosauria</taxon>
        <taxon>Testudinata</taxon>
        <taxon>Testudines</taxon>
        <taxon>Cryptodira</taxon>
        <taxon>Trionychia</taxon>
        <taxon>Trionychidae</taxon>
        <taxon>Pelodiscus</taxon>
    </lineage>
</organism>
<dbReference type="InterPro" id="IPR036236">
    <property type="entry name" value="Znf_C2H2_sf"/>
</dbReference>
<dbReference type="GO" id="GO:0005634">
    <property type="term" value="C:nucleus"/>
    <property type="evidence" value="ECO:0007669"/>
    <property type="project" value="UniProtKB-SubCell"/>
</dbReference>
<feature type="domain" description="C2H2-type" evidence="14">
    <location>
        <begin position="898"/>
        <end position="925"/>
    </location>
</feature>
<dbReference type="FunFam" id="3.30.160.60:FF:001498">
    <property type="entry name" value="Zinc finger protein 404"/>
    <property type="match status" value="3"/>
</dbReference>
<protein>
    <submittedName>
        <fullName evidence="17">Uncharacterized protein</fullName>
    </submittedName>
</protein>
<keyword evidence="11" id="KW-0539">Nucleus</keyword>
<feature type="region of interest" description="Disordered" evidence="13">
    <location>
        <begin position="731"/>
        <end position="784"/>
    </location>
</feature>
<dbReference type="SUPFAM" id="SSF109640">
    <property type="entry name" value="KRAB domain (Kruppel-associated box)"/>
    <property type="match status" value="1"/>
</dbReference>
<feature type="domain" description="C2H2-type" evidence="14">
    <location>
        <begin position="871"/>
        <end position="897"/>
    </location>
</feature>
<feature type="domain" description="KRAB" evidence="15">
    <location>
        <begin position="39"/>
        <end position="110"/>
    </location>
</feature>
<dbReference type="GO" id="GO:0000981">
    <property type="term" value="F:DNA-binding transcription factor activity, RNA polymerase II-specific"/>
    <property type="evidence" value="ECO:0007669"/>
    <property type="project" value="TreeGrafter"/>
</dbReference>
<dbReference type="PROSITE" id="PS50157">
    <property type="entry name" value="ZINC_FINGER_C2H2_2"/>
    <property type="match status" value="13"/>
</dbReference>
<feature type="compositionally biased region" description="Basic and acidic residues" evidence="13">
    <location>
        <begin position="320"/>
        <end position="330"/>
    </location>
</feature>
<evidence type="ECO:0000256" key="6">
    <source>
        <dbReference type="ARBA" id="ARBA00022771"/>
    </source>
</evidence>
<dbReference type="Proteomes" id="UP000007267">
    <property type="component" value="Unassembled WGS sequence"/>
</dbReference>
<comment type="subcellular location">
    <subcellularLocation>
        <location evidence="2">Nucleus</location>
    </subcellularLocation>
</comment>
<comment type="similarity">
    <text evidence="3">Belongs to the krueppel C2H2-type zinc-finger protein family.</text>
</comment>
<dbReference type="SMART" id="SM00349">
    <property type="entry name" value="KRAB"/>
    <property type="match status" value="1"/>
</dbReference>
<dbReference type="PANTHER" id="PTHR23226">
    <property type="entry name" value="ZINC FINGER AND SCAN DOMAIN-CONTAINING"/>
    <property type="match status" value="1"/>
</dbReference>
<dbReference type="GeneTree" id="ENSGT00940000154650"/>
<feature type="compositionally biased region" description="Basic and acidic residues" evidence="13">
    <location>
        <begin position="354"/>
        <end position="366"/>
    </location>
</feature>
<dbReference type="InterPro" id="IPR001909">
    <property type="entry name" value="KRAB"/>
</dbReference>
<evidence type="ECO:0000256" key="8">
    <source>
        <dbReference type="ARBA" id="ARBA00023015"/>
    </source>
</evidence>
<dbReference type="SUPFAM" id="SSF57667">
    <property type="entry name" value="beta-beta-alpha zinc fingers"/>
    <property type="match status" value="8"/>
</dbReference>
<dbReference type="FunFam" id="3.30.160.60:FF:000144">
    <property type="entry name" value="zinc finger protein 181 isoform X1"/>
    <property type="match status" value="3"/>
</dbReference>
<keyword evidence="18" id="KW-1185">Reference proteome</keyword>
<feature type="domain" description="C2H2-type" evidence="14">
    <location>
        <begin position="843"/>
        <end position="870"/>
    </location>
</feature>
<evidence type="ECO:0000259" key="14">
    <source>
        <dbReference type="PROSITE" id="PS50157"/>
    </source>
</evidence>
<proteinExistence type="inferred from homology"/>
<dbReference type="SMART" id="SM00355">
    <property type="entry name" value="ZnF_C2H2"/>
    <property type="match status" value="13"/>
</dbReference>
<dbReference type="HOGENOM" id="CLU_314471_0_0_1"/>
<feature type="domain" description="C2H2-type" evidence="14">
    <location>
        <begin position="198"/>
        <end position="225"/>
    </location>
</feature>
<evidence type="ECO:0000259" key="15">
    <source>
        <dbReference type="PROSITE" id="PS50805"/>
    </source>
</evidence>
<keyword evidence="8" id="KW-0805">Transcription regulation</keyword>
<evidence type="ECO:0000256" key="4">
    <source>
        <dbReference type="ARBA" id="ARBA00022723"/>
    </source>
</evidence>
<feature type="domain" description="C2H2-type" evidence="14">
    <location>
        <begin position="637"/>
        <end position="664"/>
    </location>
</feature>
<reference evidence="18" key="2">
    <citation type="journal article" date="2013" name="Nat. Genet.">
        <title>The draft genomes of soft-shell turtle and green sea turtle yield insights into the development and evolution of the turtle-specific body plan.</title>
        <authorList>
            <person name="Wang Z."/>
            <person name="Pascual-Anaya J."/>
            <person name="Zadissa A."/>
            <person name="Li W."/>
            <person name="Niimura Y."/>
            <person name="Huang Z."/>
            <person name="Li C."/>
            <person name="White S."/>
            <person name="Xiong Z."/>
            <person name="Fang D."/>
            <person name="Wang B."/>
            <person name="Ming Y."/>
            <person name="Chen Y."/>
            <person name="Zheng Y."/>
            <person name="Kuraku S."/>
            <person name="Pignatelli M."/>
            <person name="Herrero J."/>
            <person name="Beal K."/>
            <person name="Nozawa M."/>
            <person name="Li Q."/>
            <person name="Wang J."/>
            <person name="Zhang H."/>
            <person name="Yu L."/>
            <person name="Shigenobu S."/>
            <person name="Wang J."/>
            <person name="Liu J."/>
            <person name="Flicek P."/>
            <person name="Searle S."/>
            <person name="Wang J."/>
            <person name="Kuratani S."/>
            <person name="Yin Y."/>
            <person name="Aken B."/>
            <person name="Zhang G."/>
            <person name="Irie N."/>
        </authorList>
    </citation>
    <scope>NUCLEOTIDE SEQUENCE [LARGE SCALE GENOMIC DNA]</scope>
    <source>
        <strain evidence="18">Daiwa-1</strain>
    </source>
</reference>
<dbReference type="GO" id="GO:0000978">
    <property type="term" value="F:RNA polymerase II cis-regulatory region sequence-specific DNA binding"/>
    <property type="evidence" value="ECO:0007669"/>
    <property type="project" value="TreeGrafter"/>
</dbReference>
<feature type="domain" description="KRAB-related" evidence="16">
    <location>
        <begin position="36"/>
        <end position="106"/>
    </location>
</feature>
<feature type="domain" description="C2H2-type" evidence="14">
    <location>
        <begin position="226"/>
        <end position="253"/>
    </location>
</feature>
<dbReference type="FunFam" id="3.30.160.60:FF:001239">
    <property type="entry name" value="Zinc finger protein 615"/>
    <property type="match status" value="1"/>
</dbReference>
<dbReference type="PROSITE" id="PS00028">
    <property type="entry name" value="ZINC_FINGER_C2H2_1"/>
    <property type="match status" value="12"/>
</dbReference>
<evidence type="ECO:0000256" key="7">
    <source>
        <dbReference type="ARBA" id="ARBA00022833"/>
    </source>
</evidence>
<dbReference type="EMBL" id="AGCU01175210">
    <property type="status" value="NOT_ANNOTATED_CDS"/>
    <property type="molecule type" value="Genomic_DNA"/>
</dbReference>
<feature type="region of interest" description="Disordered" evidence="13">
    <location>
        <begin position="1"/>
        <end position="27"/>
    </location>
</feature>
<accession>K7F5I4</accession>
<evidence type="ECO:0000256" key="1">
    <source>
        <dbReference type="ARBA" id="ARBA00003767"/>
    </source>
</evidence>
<feature type="region of interest" description="Disordered" evidence="13">
    <location>
        <begin position="524"/>
        <end position="562"/>
    </location>
</feature>
<feature type="domain" description="C2H2-type" evidence="14">
    <location>
        <begin position="431"/>
        <end position="458"/>
    </location>
</feature>
<reference evidence="17" key="3">
    <citation type="submission" date="2025-08" db="UniProtKB">
        <authorList>
            <consortium name="Ensembl"/>
        </authorList>
    </citation>
    <scope>IDENTIFICATION</scope>
</reference>
<keyword evidence="6 12" id="KW-0863">Zinc-finger</keyword>
<keyword evidence="7" id="KW-0862">Zinc</keyword>
<dbReference type="PROSITE" id="PS50805">
    <property type="entry name" value="KRAB"/>
    <property type="match status" value="1"/>
</dbReference>
<feature type="domain" description="C2H2-type" evidence="14">
    <location>
        <begin position="254"/>
        <end position="281"/>
    </location>
</feature>
<comment type="function">
    <text evidence="1">May be involved in transcriptional regulation.</text>
</comment>
<evidence type="ECO:0000256" key="12">
    <source>
        <dbReference type="PROSITE-ProRule" id="PRU00042"/>
    </source>
</evidence>
<dbReference type="InterPro" id="IPR003655">
    <property type="entry name" value="aKRAB"/>
</dbReference>
<dbReference type="Pfam" id="PF01352">
    <property type="entry name" value="KRAB"/>
    <property type="match status" value="1"/>
</dbReference>
<dbReference type="AlphaFoldDB" id="K7F5I4"/>
<sequence>MLRLELGGDPGCGATSTPCSGWDQPPRGWRRETAAQRLVAFEEVAVYFTKEEWALLDPSQRAVYWDIMQENYENVTSLGLPLSTPEVTPQLEGGEELWVSDLQGSEGREIPRGTYTGDDGKLNENEEQSPEQENTEHLASPGGLSQRTNWDVSRSREERQQGNQLGEKVCKSVKCEENHTALQETTVQQRIQMRKGKHICSECGRNFSRRSHLIHHQRIHTGERPYECCECEKNFTRRSDLLRHQKTHTDESPYECCECGKAFIYCSDLRRHQRIHRRQRPYDCWLPLSTPEVMPQLEGGEELWVSALQGSEGREILRGTYTGDDRKMNENEEQNPQQDGTEHMEPDGGLSQRPKGDVSRSREERQQGNPPGENVDKSKYEENYKHLQETTAQQSIFTGKGKHICLECGKNFNRRSHLIHHQRIHTGERPYECCECEKNFTRRSDLLRHQKTHTDESPYECCECGKAFIYCSDLRRHQRIHMGQRPYECWLPLPTPEVMPQLEGGEELWVSALQGLEGREILRGTCTGDDGKVNENEEQNPQQEDAEHMEPHGGLSPRTTGDISRSCEERLQGNQPGENVGRSIKCEENHKDLPENTTQQTILTGKGKHTCSECGRNFSRRSHLIHHQRIHTGERPYECCECEKNFTRRSDLLRHQKTHTDESPYECCECGKAFIYCSDLRRHQRIHRRQRPYECWLPVSRPEEMPQLEGGEELWVSDLQGLEGREILRGTYTGDDGKVNENEEQNPQLEDPERMESHGALSQRIHGDVSRSYEERQQENQPGEKVYKSIKCEENHKDLQESTAQQRIFLGKRKHTCPECGKNFRSRSHLINHERIHTGERPYECCECGKNFIRRSHLSRHKRIHTGERPYECECGKTFVYCSDLRRHQRIHTGQRPYECRECGKSFHQGSHLIYHQRVHKGDKHLKILV</sequence>
<reference evidence="18" key="1">
    <citation type="submission" date="2011-10" db="EMBL/GenBank/DDBJ databases">
        <authorList>
            <consortium name="Soft-shell Turtle Genome Consortium"/>
        </authorList>
    </citation>
    <scope>NUCLEOTIDE SEQUENCE [LARGE SCALE GENOMIC DNA]</scope>
    <source>
        <strain evidence="18">Daiwa-1</strain>
    </source>
</reference>
<evidence type="ECO:0000256" key="2">
    <source>
        <dbReference type="ARBA" id="ARBA00004123"/>
    </source>
</evidence>
<dbReference type="Gene3D" id="3.30.160.60">
    <property type="entry name" value="Classic Zinc Finger"/>
    <property type="match status" value="13"/>
</dbReference>
<keyword evidence="10" id="KW-0804">Transcription</keyword>
<keyword evidence="9" id="KW-0238">DNA-binding</keyword>
<dbReference type="InterPro" id="IPR013087">
    <property type="entry name" value="Znf_C2H2_type"/>
</dbReference>
<keyword evidence="4" id="KW-0479">Metal-binding</keyword>
<keyword evidence="5" id="KW-0677">Repeat</keyword>
<dbReference type="PANTHER" id="PTHR23226:SF377">
    <property type="entry name" value="ZINC FINGER AND SCAN DOMAIN-CONTAINING PROTEIN 20"/>
    <property type="match status" value="1"/>
</dbReference>
<feature type="region of interest" description="Disordered" evidence="13">
    <location>
        <begin position="86"/>
        <end position="165"/>
    </location>
</feature>
<evidence type="ECO:0000256" key="10">
    <source>
        <dbReference type="ARBA" id="ARBA00023163"/>
    </source>
</evidence>
<dbReference type="Gene3D" id="6.10.140.140">
    <property type="match status" value="1"/>
</dbReference>
<dbReference type="PROSITE" id="PS50806">
    <property type="entry name" value="KRAB_RELATED"/>
    <property type="match status" value="1"/>
</dbReference>
<evidence type="ECO:0000256" key="5">
    <source>
        <dbReference type="ARBA" id="ARBA00022737"/>
    </source>
</evidence>